<feature type="transmembrane region" description="Helical" evidence="1">
    <location>
        <begin position="47"/>
        <end position="66"/>
    </location>
</feature>
<evidence type="ECO:0000313" key="2">
    <source>
        <dbReference type="EMBL" id="QNA44909.1"/>
    </source>
</evidence>
<reference evidence="3" key="1">
    <citation type="submission" date="2020-08" db="EMBL/GenBank/DDBJ databases">
        <title>Lacibacter sp. S13-6-6 genome sequencing.</title>
        <authorList>
            <person name="Jin L."/>
        </authorList>
    </citation>
    <scope>NUCLEOTIDE SEQUENCE [LARGE SCALE GENOMIC DNA]</scope>
    <source>
        <strain evidence="3">S13-6-6</strain>
    </source>
</reference>
<keyword evidence="1" id="KW-0472">Membrane</keyword>
<keyword evidence="1" id="KW-0812">Transmembrane</keyword>
<protein>
    <submittedName>
        <fullName evidence="2">Uncharacterized protein</fullName>
    </submittedName>
</protein>
<dbReference type="EMBL" id="CP060007">
    <property type="protein sequence ID" value="QNA44909.1"/>
    <property type="molecule type" value="Genomic_DNA"/>
</dbReference>
<sequence>MFSKTDIEQYFSAEKQGSLFFLSVGIVAVIAALILFFVLKTPFYKGAAIPMIIVGLIAGGIGFTVYKRSDDDRIRNVYAYDLNPDELKQKEYPRMQKVMKSFRVIFIAEIVFLIVAIVLFFYFRTNTAQQLWSGIGAGLFLMAIAALFLDIAAQRRAEIYTKGLETFISK</sequence>
<gene>
    <name evidence="2" type="ORF">H4075_01530</name>
</gene>
<dbReference type="AlphaFoldDB" id="A0A7G5XHF6"/>
<dbReference type="RefSeq" id="WP_182803502.1">
    <property type="nucleotide sequence ID" value="NZ_CP060007.1"/>
</dbReference>
<accession>A0A7G5XHF6</accession>
<feature type="transmembrane region" description="Helical" evidence="1">
    <location>
        <begin position="20"/>
        <end position="41"/>
    </location>
</feature>
<evidence type="ECO:0000313" key="3">
    <source>
        <dbReference type="Proteomes" id="UP000515344"/>
    </source>
</evidence>
<dbReference type="Proteomes" id="UP000515344">
    <property type="component" value="Chromosome"/>
</dbReference>
<organism evidence="2 3">
    <name type="scientific">Lacibacter sediminis</name>
    <dbReference type="NCBI Taxonomy" id="2760713"/>
    <lineage>
        <taxon>Bacteria</taxon>
        <taxon>Pseudomonadati</taxon>
        <taxon>Bacteroidota</taxon>
        <taxon>Chitinophagia</taxon>
        <taxon>Chitinophagales</taxon>
        <taxon>Chitinophagaceae</taxon>
        <taxon>Lacibacter</taxon>
    </lineage>
</organism>
<dbReference type="KEGG" id="lacs:H4075_01530"/>
<feature type="transmembrane region" description="Helical" evidence="1">
    <location>
        <begin position="135"/>
        <end position="153"/>
    </location>
</feature>
<name>A0A7G5XHF6_9BACT</name>
<keyword evidence="3" id="KW-1185">Reference proteome</keyword>
<proteinExistence type="predicted"/>
<keyword evidence="1" id="KW-1133">Transmembrane helix</keyword>
<evidence type="ECO:0000256" key="1">
    <source>
        <dbReference type="SAM" id="Phobius"/>
    </source>
</evidence>
<feature type="transmembrane region" description="Helical" evidence="1">
    <location>
        <begin position="104"/>
        <end position="123"/>
    </location>
</feature>